<reference evidence="15" key="1">
    <citation type="submission" date="2023-01" db="EMBL/GenBank/DDBJ databases">
        <authorList>
            <person name="Van Ghelder C."/>
            <person name="Rancurel C."/>
        </authorList>
    </citation>
    <scope>NUCLEOTIDE SEQUENCE</scope>
    <source>
        <strain evidence="15">CNCM I-4278</strain>
    </source>
</reference>
<keyword evidence="7" id="KW-0503">Monooxygenase</keyword>
<feature type="region of interest" description="Disordered" evidence="11">
    <location>
        <begin position="240"/>
        <end position="263"/>
    </location>
</feature>
<feature type="compositionally biased region" description="Low complexity" evidence="11">
    <location>
        <begin position="630"/>
        <end position="680"/>
    </location>
</feature>
<dbReference type="PANTHER" id="PTHR11474:SF76">
    <property type="entry name" value="SHKT DOMAIN-CONTAINING PROTEIN"/>
    <property type="match status" value="1"/>
</dbReference>
<keyword evidence="12" id="KW-0732">Signal</keyword>
<keyword evidence="5" id="KW-0560">Oxidoreductase</keyword>
<evidence type="ECO:0000256" key="9">
    <source>
        <dbReference type="ARBA" id="ARBA00048233"/>
    </source>
</evidence>
<name>A0A9W4U6X2_9PLEO</name>
<evidence type="ECO:0000313" key="15">
    <source>
        <dbReference type="EMBL" id="CAI6317054.1"/>
    </source>
</evidence>
<gene>
    <name evidence="15" type="ORF">PDIGIT_LOCUS3446</name>
</gene>
<evidence type="ECO:0000256" key="2">
    <source>
        <dbReference type="ARBA" id="ARBA00009928"/>
    </source>
</evidence>
<evidence type="ECO:0000256" key="12">
    <source>
        <dbReference type="SAM" id="SignalP"/>
    </source>
</evidence>
<dbReference type="PROSITE" id="PS00498">
    <property type="entry name" value="TYROSINASE_2"/>
    <property type="match status" value="1"/>
</dbReference>
<keyword evidence="6" id="KW-0186">Copper</keyword>
<feature type="domain" description="Tyrosinase copper-binding" evidence="14">
    <location>
        <begin position="321"/>
        <end position="332"/>
    </location>
</feature>
<feature type="compositionally biased region" description="Low complexity" evidence="11">
    <location>
        <begin position="688"/>
        <end position="699"/>
    </location>
</feature>
<evidence type="ECO:0000256" key="10">
    <source>
        <dbReference type="ARBA" id="ARBA00048881"/>
    </source>
</evidence>
<evidence type="ECO:0000256" key="7">
    <source>
        <dbReference type="ARBA" id="ARBA00023033"/>
    </source>
</evidence>
<dbReference type="EC" id="1.14.18.1" evidence="3"/>
<dbReference type="GO" id="GO:0042438">
    <property type="term" value="P:melanin biosynthetic process"/>
    <property type="evidence" value="ECO:0007669"/>
    <property type="project" value="UniProtKB-KW"/>
</dbReference>
<dbReference type="Proteomes" id="UP001152607">
    <property type="component" value="Unassembled WGS sequence"/>
</dbReference>
<dbReference type="Gene3D" id="1.10.1280.10">
    <property type="entry name" value="Di-copper center containing domain from catechol oxidase"/>
    <property type="match status" value="1"/>
</dbReference>
<evidence type="ECO:0000259" key="13">
    <source>
        <dbReference type="PROSITE" id="PS00497"/>
    </source>
</evidence>
<protein>
    <recommendedName>
        <fullName evidence="3">tyrosinase</fullName>
        <ecNumber evidence="3">1.14.18.1</ecNumber>
    </recommendedName>
</protein>
<evidence type="ECO:0000313" key="16">
    <source>
        <dbReference type="Proteomes" id="UP001152607"/>
    </source>
</evidence>
<keyword evidence="16" id="KW-1185">Reference proteome</keyword>
<dbReference type="InterPro" id="IPR050316">
    <property type="entry name" value="Tyrosinase/Hemocyanin"/>
</dbReference>
<dbReference type="Pfam" id="PF00264">
    <property type="entry name" value="Tyrosinase"/>
    <property type="match status" value="1"/>
</dbReference>
<comment type="cofactor">
    <cofactor evidence="1">
        <name>Cu(2+)</name>
        <dbReference type="ChEBI" id="CHEBI:29036"/>
    </cofactor>
</comment>
<dbReference type="PANTHER" id="PTHR11474">
    <property type="entry name" value="TYROSINASE FAMILY MEMBER"/>
    <property type="match status" value="1"/>
</dbReference>
<accession>A0A9W4U6X2</accession>
<feature type="domain" description="Tyrosinase copper-binding" evidence="13">
    <location>
        <begin position="119"/>
        <end position="136"/>
    </location>
</feature>
<dbReference type="OrthoDB" id="6132182at2759"/>
<dbReference type="PROSITE" id="PS00497">
    <property type="entry name" value="TYROSINASE_1"/>
    <property type="match status" value="1"/>
</dbReference>
<comment type="similarity">
    <text evidence="2">Belongs to the tyrosinase family.</text>
</comment>
<keyword evidence="8" id="KW-0470">Melanin biosynthesis</keyword>
<evidence type="ECO:0000259" key="14">
    <source>
        <dbReference type="PROSITE" id="PS00498"/>
    </source>
</evidence>
<dbReference type="GO" id="GO:0046872">
    <property type="term" value="F:metal ion binding"/>
    <property type="evidence" value="ECO:0007669"/>
    <property type="project" value="UniProtKB-KW"/>
</dbReference>
<dbReference type="PRINTS" id="PR00092">
    <property type="entry name" value="TYROSINASE"/>
</dbReference>
<evidence type="ECO:0000256" key="4">
    <source>
        <dbReference type="ARBA" id="ARBA00022723"/>
    </source>
</evidence>
<evidence type="ECO:0000256" key="3">
    <source>
        <dbReference type="ARBA" id="ARBA00011906"/>
    </source>
</evidence>
<organism evidence="15 16">
    <name type="scientific">Periconia digitata</name>
    <dbReference type="NCBI Taxonomy" id="1303443"/>
    <lineage>
        <taxon>Eukaryota</taxon>
        <taxon>Fungi</taxon>
        <taxon>Dikarya</taxon>
        <taxon>Ascomycota</taxon>
        <taxon>Pezizomycotina</taxon>
        <taxon>Dothideomycetes</taxon>
        <taxon>Pleosporomycetidae</taxon>
        <taxon>Pleosporales</taxon>
        <taxon>Massarineae</taxon>
        <taxon>Periconiaceae</taxon>
        <taxon>Periconia</taxon>
    </lineage>
</organism>
<comment type="caution">
    <text evidence="15">The sequence shown here is derived from an EMBL/GenBank/DDBJ whole genome shotgun (WGS) entry which is preliminary data.</text>
</comment>
<dbReference type="SUPFAM" id="SSF48056">
    <property type="entry name" value="Di-copper centre-containing domain"/>
    <property type="match status" value="1"/>
</dbReference>
<dbReference type="InterPro" id="IPR002227">
    <property type="entry name" value="Tyrosinase_Cu-bd"/>
</dbReference>
<dbReference type="GO" id="GO:0004503">
    <property type="term" value="F:tyrosinase activity"/>
    <property type="evidence" value="ECO:0007669"/>
    <property type="project" value="UniProtKB-EC"/>
</dbReference>
<proteinExistence type="inferred from homology"/>
<feature type="signal peptide" evidence="12">
    <location>
        <begin position="1"/>
        <end position="23"/>
    </location>
</feature>
<dbReference type="EMBL" id="CAOQHR010000002">
    <property type="protein sequence ID" value="CAI6317054.1"/>
    <property type="molecule type" value="Genomic_DNA"/>
</dbReference>
<comment type="catalytic activity">
    <reaction evidence="9">
        <text>2 L-dopa + O2 = 2 L-dopaquinone + 2 H2O</text>
        <dbReference type="Rhea" id="RHEA:34287"/>
        <dbReference type="ChEBI" id="CHEBI:15377"/>
        <dbReference type="ChEBI" id="CHEBI:15379"/>
        <dbReference type="ChEBI" id="CHEBI:57504"/>
        <dbReference type="ChEBI" id="CHEBI:57924"/>
        <dbReference type="EC" id="1.14.18.1"/>
    </reaction>
</comment>
<feature type="compositionally biased region" description="Pro residues" evidence="11">
    <location>
        <begin position="595"/>
        <end position="605"/>
    </location>
</feature>
<evidence type="ECO:0000256" key="8">
    <source>
        <dbReference type="ARBA" id="ARBA00023101"/>
    </source>
</evidence>
<dbReference type="InterPro" id="IPR008922">
    <property type="entry name" value="Di-copper_centre_dom_sf"/>
</dbReference>
<comment type="catalytic activity">
    <reaction evidence="10">
        <text>L-tyrosine + O2 = L-dopaquinone + H2O</text>
        <dbReference type="Rhea" id="RHEA:18117"/>
        <dbReference type="ChEBI" id="CHEBI:15377"/>
        <dbReference type="ChEBI" id="CHEBI:15379"/>
        <dbReference type="ChEBI" id="CHEBI:57924"/>
        <dbReference type="ChEBI" id="CHEBI:58315"/>
        <dbReference type="EC" id="1.14.18.1"/>
    </reaction>
</comment>
<sequence length="733" mass="79921">MKSFFTTISALTSTLSLLTFSQAAPLSNGTGCSVSGRTDESTYFSVVGVQGTGVQPRQELRDLEKDTKKWNIFLQAFARFQAMDQNDKVSYFKVAAIHGAPFGEWDGVKGDGLKGYCPHNTNLFISWHRPYLALFEQILHDRAVDIANEYPVGEARDSARKVADSIRLPYWDWAMDPTSVEEGVMPACLRKATVGITYPNGTKAEIRNPLLKYDFHPLKYEFFSDLSEFQFKNWNTTIRSPLDGGSPNATSRNDDANARITNAQPNNRDTLYKLLTVHQPWNQWSTKSYGGAIGSVETLHDGVHNTFGLGHMGIVEMSSYDPIFWFHHCNMDRLATMYQSRYPDTWIEDAVQVAGTYTVETGSTQGAQAPLTPFHLNAKGDMWTSDLSRNWTWLGYTYPEVASNPSNDTLTATINKLYKAQTQGLIESGGNVTEPGAGDNITTAAYAMDWLAKVNMPSDIKISYSVRCFLGEPDADPKKWATDPNYVGQIGTLSSPRMDSDTIVTGSVELTEKLAAKYKSGELKSLDKSQVEEWLKSHFTWRIQALDYSEIPRSNPPKGLNVTVFNVPVELPKSESEVPQWVGPIEEKPEIEGNPPEPSNPPAPAPGNDNKQGGFDASSGEWVWRDAKKSSSSASTSARSSAAAPVPSSPSSSAAAPSSEIPAPSSSSASASAPAPSSSFNPPPVTQAPSPSEAAPEPSKSVVIETLENGEVITKIVTVVVPVTVYVPAPTNT</sequence>
<dbReference type="Pfam" id="PF18132">
    <property type="entry name" value="Tyrosinase_C"/>
    <property type="match status" value="1"/>
</dbReference>
<dbReference type="AlphaFoldDB" id="A0A9W4U6X2"/>
<evidence type="ECO:0000256" key="11">
    <source>
        <dbReference type="SAM" id="MobiDB-lite"/>
    </source>
</evidence>
<evidence type="ECO:0000256" key="6">
    <source>
        <dbReference type="ARBA" id="ARBA00023008"/>
    </source>
</evidence>
<feature type="chain" id="PRO_5040929842" description="tyrosinase" evidence="12">
    <location>
        <begin position="24"/>
        <end position="733"/>
    </location>
</feature>
<keyword evidence="4" id="KW-0479">Metal-binding</keyword>
<evidence type="ECO:0000256" key="5">
    <source>
        <dbReference type="ARBA" id="ARBA00023002"/>
    </source>
</evidence>
<dbReference type="InterPro" id="IPR041640">
    <property type="entry name" value="Tyrosinase_C"/>
</dbReference>
<evidence type="ECO:0000256" key="1">
    <source>
        <dbReference type="ARBA" id="ARBA00001973"/>
    </source>
</evidence>
<feature type="region of interest" description="Disordered" evidence="11">
    <location>
        <begin position="587"/>
        <end position="702"/>
    </location>
</feature>